<keyword evidence="4" id="KW-1185">Reference proteome</keyword>
<organism evidence="3 4">
    <name type="scientific">Mucilaginibacter mali</name>
    <dbReference type="NCBI Taxonomy" id="2740462"/>
    <lineage>
        <taxon>Bacteria</taxon>
        <taxon>Pseudomonadati</taxon>
        <taxon>Bacteroidota</taxon>
        <taxon>Sphingobacteriia</taxon>
        <taxon>Sphingobacteriales</taxon>
        <taxon>Sphingobacteriaceae</taxon>
        <taxon>Mucilaginibacter</taxon>
    </lineage>
</organism>
<dbReference type="Pfam" id="PF13620">
    <property type="entry name" value="CarboxypepD_reg"/>
    <property type="match status" value="1"/>
</dbReference>
<name>A0A7D4UMC5_9SPHI</name>
<evidence type="ECO:0000259" key="2">
    <source>
        <dbReference type="Pfam" id="PF14905"/>
    </source>
</evidence>
<protein>
    <submittedName>
        <fullName evidence="3">Outer membrane beta-barrel protein</fullName>
    </submittedName>
</protein>
<dbReference type="InterPro" id="IPR041700">
    <property type="entry name" value="OMP_b-brl_3"/>
</dbReference>
<sequence>MKRTLLIIAALLFTAAVYAQIPGGQQRNNALPPPLPSRQVSGIVKDSTDNTVPGAVVKLVSTHDTLSTATNADGIFIFKSVKMNIFTITVTSLGNAPYVKKFQMNDAVPRLTLDPVILKGSSTMIKEVVINGTPTITYKPDTMQYRATDYKVRPNATLDELLKKMEGMEVGSDGSLTHQGQAVTKVKLNGKDYAGGDVAQAIQNLPADIIEYAQVIDDYGDQAARTGIKTGDPTKTLNVTTKADRSVGTTARLIGQAGNYDQYNANIFAQRINANQQLGLIGNFRNAITGIQSTAARGLGGGGGGNPGTTKSLQPLSLNYRDQYSPKVQVVSSATYNFSDNTSTSDSYGTRYNNFGNNIFKRNGDFKNNRNGRSATFELDYQIDSLNYLQVTPSYNYSTSETFNDSFSDNVNDYTQTGHGFEHQTVTGTTSSKTPNTNYGLIAFFNHRFKKPRRNFSFQASYNHTDSESNGETVSLTNNYADATTNNLLLSQSAHLLTYKTNNADALRGSMTYSEPLGQFSQFEFNGQVNRNSHDTKNATDSILTAGGVKETNLNFNYITTETNLNFNYRYNGSKVNLSLGTTLKPYSIEGTKFNNTIGANVNSSLYNFRIIPLFRFAYSWSRTQRFTLNYNGNNAEPAFDQIQPFTDKTDPNNYVTGNPNLRAGLTNNITATYNNYFPNSRFNLSFNGNATFYTDQVASNTTQIFVPIPGSTQQRTIRDITYVNISGARSYGGNYNISKQLADRRYNIAINGGVNYGYSINMNQGQTYHQTSWNFNERFGPRINPSDNVEINPFFGTSLTKTFSTAENSPSSKAVNNSFGLDGRFYFLKTFQVHYDASKNFTTQTSSVTGIPTLNNSPLLINGGFQKEFGQKRSFTLTFDVNDILHQANPLTQTVSATGITNTVTSTKSRYFLVGFRLNLQKWSGRPTRNGRTMQRRGDGSFIYN</sequence>
<dbReference type="AlphaFoldDB" id="A0A7D4UMC5"/>
<dbReference type="KEGG" id="mmab:HQ865_14565"/>
<dbReference type="InterPro" id="IPR008969">
    <property type="entry name" value="CarboxyPept-like_regulatory"/>
</dbReference>
<feature type="signal peptide" evidence="1">
    <location>
        <begin position="1"/>
        <end position="19"/>
    </location>
</feature>
<dbReference type="Gene3D" id="2.60.40.1120">
    <property type="entry name" value="Carboxypeptidase-like, regulatory domain"/>
    <property type="match status" value="1"/>
</dbReference>
<gene>
    <name evidence="3" type="ORF">HQ865_14565</name>
</gene>
<dbReference type="Pfam" id="PF14905">
    <property type="entry name" value="OMP_b-brl_3"/>
    <property type="match status" value="1"/>
</dbReference>
<proteinExistence type="predicted"/>
<evidence type="ECO:0000256" key="1">
    <source>
        <dbReference type="SAM" id="SignalP"/>
    </source>
</evidence>
<evidence type="ECO:0000313" key="3">
    <source>
        <dbReference type="EMBL" id="QKJ30921.1"/>
    </source>
</evidence>
<feature type="domain" description="Outer membrane protein beta-barrel" evidence="2">
    <location>
        <begin position="447"/>
        <end position="777"/>
    </location>
</feature>
<reference evidence="3 4" key="1">
    <citation type="submission" date="2020-05" db="EMBL/GenBank/DDBJ databases">
        <title>Mucilaginibacter mali sp. nov.</title>
        <authorList>
            <person name="Kim H.S."/>
            <person name="Lee K.C."/>
            <person name="Suh M.K."/>
            <person name="Kim J.-S."/>
            <person name="Han K.-I."/>
            <person name="Eom M.K."/>
            <person name="Shin Y.K."/>
            <person name="Lee J.-S."/>
        </authorList>
    </citation>
    <scope>NUCLEOTIDE SEQUENCE [LARGE SCALE GENOMIC DNA]</scope>
    <source>
        <strain evidence="3 4">G2-14</strain>
    </source>
</reference>
<dbReference type="RefSeq" id="WP_173415590.1">
    <property type="nucleotide sequence ID" value="NZ_CP054139.1"/>
</dbReference>
<dbReference type="SUPFAM" id="SSF56935">
    <property type="entry name" value="Porins"/>
    <property type="match status" value="1"/>
</dbReference>
<accession>A0A7D4UMC5</accession>
<evidence type="ECO:0000313" key="4">
    <source>
        <dbReference type="Proteomes" id="UP000505355"/>
    </source>
</evidence>
<dbReference type="Proteomes" id="UP000505355">
    <property type="component" value="Chromosome"/>
</dbReference>
<dbReference type="EMBL" id="CP054139">
    <property type="protein sequence ID" value="QKJ30921.1"/>
    <property type="molecule type" value="Genomic_DNA"/>
</dbReference>
<keyword evidence="1" id="KW-0732">Signal</keyword>
<dbReference type="SUPFAM" id="SSF49464">
    <property type="entry name" value="Carboxypeptidase regulatory domain-like"/>
    <property type="match status" value="1"/>
</dbReference>
<feature type="chain" id="PRO_5028860752" evidence="1">
    <location>
        <begin position="20"/>
        <end position="946"/>
    </location>
</feature>